<dbReference type="EMBL" id="WKZA01000022">
    <property type="protein sequence ID" value="MSA94752.1"/>
    <property type="molecule type" value="Genomic_DNA"/>
</dbReference>
<evidence type="ECO:0000313" key="2">
    <source>
        <dbReference type="Proteomes" id="UP000462865"/>
    </source>
</evidence>
<dbReference type="Proteomes" id="UP000462865">
    <property type="component" value="Unassembled WGS sequence"/>
</dbReference>
<name>A0A7K0IBF1_9ACTN</name>
<evidence type="ECO:0008006" key="3">
    <source>
        <dbReference type="Google" id="ProtNLM"/>
    </source>
</evidence>
<gene>
    <name evidence="1" type="ORF">GKG38_06705</name>
</gene>
<sequence length="96" mass="10456">MGRYLELDDMPPCRACGCAPVIKGNRTFNGCGNTRLQCPECGIRTGQSTDEQAKFRVWLAVMADRGDGPVYCPLEHAWIDGCPDECDMCPGTGGLR</sequence>
<protein>
    <recommendedName>
        <fullName evidence="3">Restriction alleviation protein, Lar family</fullName>
    </recommendedName>
</protein>
<dbReference type="RefSeq" id="WP_154270332.1">
    <property type="nucleotide sequence ID" value="NZ_WKZA01000022.1"/>
</dbReference>
<reference evidence="1 2" key="1">
    <citation type="journal article" date="2019" name="Nat. Med.">
        <title>A library of human gut bacterial isolates paired with longitudinal multiomics data enables mechanistic microbiome research.</title>
        <authorList>
            <person name="Poyet M."/>
            <person name="Groussin M."/>
            <person name="Gibbons S.M."/>
            <person name="Avila-Pacheco J."/>
            <person name="Jiang X."/>
            <person name="Kearney S.M."/>
            <person name="Perrotta A.R."/>
            <person name="Berdy B."/>
            <person name="Zhao S."/>
            <person name="Lieberman T.D."/>
            <person name="Swanson P.K."/>
            <person name="Smith M."/>
            <person name="Roesemann S."/>
            <person name="Alexander J.E."/>
            <person name="Rich S.A."/>
            <person name="Livny J."/>
            <person name="Vlamakis H."/>
            <person name="Clish C."/>
            <person name="Bullock K."/>
            <person name="Deik A."/>
            <person name="Scott J."/>
            <person name="Pierce K.A."/>
            <person name="Xavier R.J."/>
            <person name="Alm E.J."/>
        </authorList>
    </citation>
    <scope>NUCLEOTIDE SEQUENCE [LARGE SCALE GENOMIC DNA]</scope>
    <source>
        <strain evidence="1 2">BIOML-A1</strain>
    </source>
</reference>
<comment type="caution">
    <text evidence="1">The sequence shown here is derived from an EMBL/GenBank/DDBJ whole genome shotgun (WGS) entry which is preliminary data.</text>
</comment>
<accession>A0A7K0IBF1</accession>
<evidence type="ECO:0000313" key="1">
    <source>
        <dbReference type="EMBL" id="MSA94752.1"/>
    </source>
</evidence>
<proteinExistence type="predicted"/>
<dbReference type="AlphaFoldDB" id="A0A7K0IBF1"/>
<organism evidence="1 2">
    <name type="scientific">Gordonibacter urolithinfaciens</name>
    <dbReference type="NCBI Taxonomy" id="1335613"/>
    <lineage>
        <taxon>Bacteria</taxon>
        <taxon>Bacillati</taxon>
        <taxon>Actinomycetota</taxon>
        <taxon>Coriobacteriia</taxon>
        <taxon>Eggerthellales</taxon>
        <taxon>Eggerthellaceae</taxon>
        <taxon>Gordonibacter</taxon>
    </lineage>
</organism>